<accession>A0ABY8L3S5</accession>
<dbReference type="EMBL" id="CP122539">
    <property type="protein sequence ID" value="WGH76030.1"/>
    <property type="molecule type" value="Genomic_DNA"/>
</dbReference>
<evidence type="ECO:0008006" key="3">
    <source>
        <dbReference type="Google" id="ProtNLM"/>
    </source>
</evidence>
<dbReference type="RefSeq" id="WP_279651901.1">
    <property type="nucleotide sequence ID" value="NZ_CP122539.1"/>
</dbReference>
<evidence type="ECO:0000313" key="1">
    <source>
        <dbReference type="EMBL" id="WGH76030.1"/>
    </source>
</evidence>
<evidence type="ECO:0000313" key="2">
    <source>
        <dbReference type="Proteomes" id="UP001232001"/>
    </source>
</evidence>
<keyword evidence="2" id="KW-1185">Reference proteome</keyword>
<gene>
    <name evidence="1" type="ORF">P8625_02350</name>
</gene>
<reference evidence="1 2" key="1">
    <citation type="submission" date="2023-04" db="EMBL/GenBank/DDBJ databases">
        <title>Tenacibaculum tangerinum sp. nov., isolated from sea tidal flat of South Korea.</title>
        <authorList>
            <person name="Lee S.H."/>
            <person name="Kim J.-J."/>
        </authorList>
    </citation>
    <scope>NUCLEOTIDE SEQUENCE [LARGE SCALE GENOMIC DNA]</scope>
    <source>
        <strain evidence="1 2">GRR-S3-23</strain>
    </source>
</reference>
<name>A0ABY8L3S5_9FLAO</name>
<dbReference type="Proteomes" id="UP001232001">
    <property type="component" value="Chromosome"/>
</dbReference>
<sequence>MCSKVKKITLFIVLVFLTRTTSGQNPEYAYLVKTTIVDYLHANNGSVSISTNLGAVGDHSYFASPSTLGNVYFDFKYLPDNFNQSMIKVYNYAVKLANYPDCEYTREEIVLKEDFNVRGTLSFGGCSFQQTVYPIHLVGPSNSEPLCPLDVIELRGGYDWQYKIGNGLWEDLASATATLNVNIGELYANKSIDINTLDINDPRRSIHFQTGYVTSNEFVAPKTYTVIGCSPEFNGYHEQINTTCSYDKDGQISLKLNRDLDIEERLVVTLYNKDGVLIGQESMLGALTSLDASNYIYKWPNLLDVDEYYFLYQTQNKNLAIPTPQDPDDGSSWDKLVKTPNFTISKPTNVTFSAQKLNDRSCFNTNDGKIQLYNTNGGTGRGYEYELNGDGNWIPFDLVDATVKAVIIGGLSSGIIKIRVRDNNECLAK</sequence>
<protein>
    <recommendedName>
        <fullName evidence="3">Adhesin</fullName>
    </recommendedName>
</protein>
<organism evidence="1 2">
    <name type="scientific">Tenacibaculum tangerinum</name>
    <dbReference type="NCBI Taxonomy" id="3038772"/>
    <lineage>
        <taxon>Bacteria</taxon>
        <taxon>Pseudomonadati</taxon>
        <taxon>Bacteroidota</taxon>
        <taxon>Flavobacteriia</taxon>
        <taxon>Flavobacteriales</taxon>
        <taxon>Flavobacteriaceae</taxon>
        <taxon>Tenacibaculum</taxon>
    </lineage>
</organism>
<proteinExistence type="predicted"/>